<reference evidence="1 2" key="1">
    <citation type="submission" date="2019-07" db="EMBL/GenBank/DDBJ databases">
        <title>Active sludge and wastewater microbial communities from Klosterneuburg, Austria.</title>
        <authorList>
            <person name="Wagner M."/>
        </authorList>
    </citation>
    <scope>NUCLEOTIDE SEQUENCE [LARGE SCALE GENOMIC DNA]</scope>
    <source>
        <strain evidence="1 2">Nm2</strain>
    </source>
</reference>
<dbReference type="EMBL" id="VNHT01000010">
    <property type="protein sequence ID" value="TYP91285.1"/>
    <property type="molecule type" value="Genomic_DNA"/>
</dbReference>
<proteinExistence type="predicted"/>
<dbReference type="AlphaFoldDB" id="A0A5D3YGE2"/>
<evidence type="ECO:0000313" key="1">
    <source>
        <dbReference type="EMBL" id="TYP91285.1"/>
    </source>
</evidence>
<comment type="caution">
    <text evidence="1">The sequence shown here is derived from an EMBL/GenBank/DDBJ whole genome shotgun (WGS) entry which is preliminary data.</text>
</comment>
<dbReference type="Proteomes" id="UP000324176">
    <property type="component" value="Unassembled WGS sequence"/>
</dbReference>
<evidence type="ECO:0008006" key="3">
    <source>
        <dbReference type="Google" id="ProtNLM"/>
    </source>
</evidence>
<protein>
    <recommendedName>
        <fullName evidence="3">HTH cro/C1-type domain-containing protein</fullName>
    </recommendedName>
</protein>
<name>A0A5D3YGE2_9PROT</name>
<evidence type="ECO:0000313" key="2">
    <source>
        <dbReference type="Proteomes" id="UP000324176"/>
    </source>
</evidence>
<sequence length="88" mass="10015">MLTEYGRLIRESRLEIGETLMSMATSMKANVSSLSGMVTGRIKIEDDIITKTHKFFLLRGLRLDDGLMRRLAKGSNDRLKNGNPLFKR</sequence>
<gene>
    <name evidence="1" type="ORF">BCL69_101056</name>
</gene>
<accession>A0A5D3YGE2</accession>
<organism evidence="1 2">
    <name type="scientific">Nitrosomonas communis</name>
    <dbReference type="NCBI Taxonomy" id="44574"/>
    <lineage>
        <taxon>Bacteria</taxon>
        <taxon>Pseudomonadati</taxon>
        <taxon>Pseudomonadota</taxon>
        <taxon>Betaproteobacteria</taxon>
        <taxon>Nitrosomonadales</taxon>
        <taxon>Nitrosomonadaceae</taxon>
        <taxon>Nitrosomonas</taxon>
    </lineage>
</organism>